<dbReference type="FunFam" id="1.10.510.10:FF:000559">
    <property type="entry name" value="Protein kinase domain containing protein"/>
    <property type="match status" value="1"/>
</dbReference>
<dbReference type="PROSITE" id="PS50011">
    <property type="entry name" value="PROTEIN_KINASE_DOM"/>
    <property type="match status" value="1"/>
</dbReference>
<evidence type="ECO:0000259" key="6">
    <source>
        <dbReference type="PROSITE" id="PS50011"/>
    </source>
</evidence>
<dbReference type="InterPro" id="IPR050108">
    <property type="entry name" value="CDK"/>
</dbReference>
<keyword evidence="4" id="KW-0067">ATP-binding</keyword>
<dbReference type="HOGENOM" id="CLU_000288_63_11_1"/>
<dbReference type="GO" id="GO:0005524">
    <property type="term" value="F:ATP binding"/>
    <property type="evidence" value="ECO:0007669"/>
    <property type="project" value="UniProtKB-KW"/>
</dbReference>
<evidence type="ECO:0000256" key="5">
    <source>
        <dbReference type="ARBA" id="ARBA00049280"/>
    </source>
</evidence>
<dbReference type="InterPro" id="IPR011009">
    <property type="entry name" value="Kinase-like_dom_sf"/>
</dbReference>
<reference evidence="7" key="2">
    <citation type="submission" date="2018-05" db="EMBL/GenBank/DDBJ databases">
        <title>OmerRS3 (Oryza meridionalis Reference Sequence Version 3).</title>
        <authorList>
            <person name="Zhang J."/>
            <person name="Kudrna D."/>
            <person name="Lee S."/>
            <person name="Talag J."/>
            <person name="Welchert J."/>
            <person name="Wing R.A."/>
        </authorList>
    </citation>
    <scope>NUCLEOTIDE SEQUENCE [LARGE SCALE GENOMIC DNA]</scope>
    <source>
        <strain evidence="7">cv. OR44</strain>
    </source>
</reference>
<evidence type="ECO:0000256" key="2">
    <source>
        <dbReference type="ARBA" id="ARBA00022553"/>
    </source>
</evidence>
<feature type="domain" description="Protein kinase" evidence="6">
    <location>
        <begin position="8"/>
        <end position="261"/>
    </location>
</feature>
<keyword evidence="8" id="KW-1185">Reference proteome</keyword>
<evidence type="ECO:0000313" key="8">
    <source>
        <dbReference type="Proteomes" id="UP000008021"/>
    </source>
</evidence>
<dbReference type="Proteomes" id="UP000008021">
    <property type="component" value="Chromosome 10"/>
</dbReference>
<dbReference type="PANTHER" id="PTHR24056:SF432">
    <property type="entry name" value="OS10G0154500 PROTEIN"/>
    <property type="match status" value="1"/>
</dbReference>
<dbReference type="GO" id="GO:0007346">
    <property type="term" value="P:regulation of mitotic cell cycle"/>
    <property type="evidence" value="ECO:0007669"/>
    <property type="project" value="TreeGrafter"/>
</dbReference>
<dbReference type="GO" id="GO:0005634">
    <property type="term" value="C:nucleus"/>
    <property type="evidence" value="ECO:0007669"/>
    <property type="project" value="TreeGrafter"/>
</dbReference>
<keyword evidence="3" id="KW-0547">Nucleotide-binding</keyword>
<dbReference type="SUPFAM" id="SSF56112">
    <property type="entry name" value="Protein kinase-like (PK-like)"/>
    <property type="match status" value="1"/>
</dbReference>
<dbReference type="Gene3D" id="1.10.510.10">
    <property type="entry name" value="Transferase(Phosphotransferase) domain 1"/>
    <property type="match status" value="1"/>
</dbReference>
<organism evidence="7">
    <name type="scientific">Oryza meridionalis</name>
    <dbReference type="NCBI Taxonomy" id="40149"/>
    <lineage>
        <taxon>Eukaryota</taxon>
        <taxon>Viridiplantae</taxon>
        <taxon>Streptophyta</taxon>
        <taxon>Embryophyta</taxon>
        <taxon>Tracheophyta</taxon>
        <taxon>Spermatophyta</taxon>
        <taxon>Magnoliopsida</taxon>
        <taxon>Liliopsida</taxon>
        <taxon>Poales</taxon>
        <taxon>Poaceae</taxon>
        <taxon>BOP clade</taxon>
        <taxon>Oryzoideae</taxon>
        <taxon>Oryzeae</taxon>
        <taxon>Oryzinae</taxon>
        <taxon>Oryza</taxon>
    </lineage>
</organism>
<dbReference type="AlphaFoldDB" id="A0A0E0EWJ1"/>
<dbReference type="STRING" id="40149.A0A0E0EWJ1"/>
<name>A0A0E0EWJ1_9ORYZ</name>
<evidence type="ECO:0000256" key="4">
    <source>
        <dbReference type="ARBA" id="ARBA00022840"/>
    </source>
</evidence>
<comment type="catalytic activity">
    <reaction evidence="5">
        <text>[DNA-directed RNA polymerase] + ATP = phospho-[DNA-directed RNA polymerase] + ADP + H(+)</text>
        <dbReference type="Rhea" id="RHEA:10216"/>
        <dbReference type="Rhea" id="RHEA-COMP:11321"/>
        <dbReference type="Rhea" id="RHEA-COMP:11322"/>
        <dbReference type="ChEBI" id="CHEBI:15378"/>
        <dbReference type="ChEBI" id="CHEBI:30616"/>
        <dbReference type="ChEBI" id="CHEBI:43176"/>
        <dbReference type="ChEBI" id="CHEBI:68546"/>
        <dbReference type="ChEBI" id="CHEBI:456216"/>
        <dbReference type="EC" id="2.7.11.23"/>
    </reaction>
</comment>
<reference evidence="7" key="1">
    <citation type="submission" date="2015-04" db="UniProtKB">
        <authorList>
            <consortium name="EnsemblPlants"/>
        </authorList>
    </citation>
    <scope>IDENTIFICATION</scope>
</reference>
<accession>A0A0E0EWJ1</accession>
<dbReference type="Gene3D" id="3.30.200.20">
    <property type="entry name" value="Phosphorylase Kinase, domain 1"/>
    <property type="match status" value="1"/>
</dbReference>
<dbReference type="eggNOG" id="KOG0594">
    <property type="taxonomic scope" value="Eukaryota"/>
</dbReference>
<dbReference type="GO" id="GO:0008353">
    <property type="term" value="F:RNA polymerase II CTD heptapeptide repeat kinase activity"/>
    <property type="evidence" value="ECO:0007669"/>
    <property type="project" value="UniProtKB-EC"/>
</dbReference>
<dbReference type="InterPro" id="IPR000719">
    <property type="entry name" value="Prot_kinase_dom"/>
</dbReference>
<evidence type="ECO:0000256" key="3">
    <source>
        <dbReference type="ARBA" id="ARBA00022741"/>
    </source>
</evidence>
<dbReference type="Gramene" id="OMERI10G03980.1">
    <property type="protein sequence ID" value="OMERI10G03980.1"/>
    <property type="gene ID" value="OMERI10G03980"/>
</dbReference>
<dbReference type="SMART" id="SM00220">
    <property type="entry name" value="S_TKc"/>
    <property type="match status" value="1"/>
</dbReference>
<proteinExistence type="predicted"/>
<dbReference type="EnsemblPlants" id="OMERI10G03980.1">
    <property type="protein sequence ID" value="OMERI10G03980.1"/>
    <property type="gene ID" value="OMERI10G03980"/>
</dbReference>
<dbReference type="EC" id="2.7.11.23" evidence="1"/>
<dbReference type="PANTHER" id="PTHR24056">
    <property type="entry name" value="CELL DIVISION PROTEIN KINASE"/>
    <property type="match status" value="1"/>
</dbReference>
<evidence type="ECO:0000313" key="7">
    <source>
        <dbReference type="EnsemblPlants" id="OMERI10G03980.1"/>
    </source>
</evidence>
<sequence>MLTNIYNYDSLRTLGTGTCSVVRMARDSRTGDTVVIKCFHPLGDLDEHDAVAFAREHDCLAACRGNPSVVQLLDVAADSWNSGDMYLVMEFVGTRTLRDLIVGRPFSKAETRALMRLIHRDVKPVNIHVGPGCVLKYCDFGDATPVMPPYEEFLVGTLRFTSPEEVAGDRFYGLGVDMWALGCVMAELLTGRFVFTSSETSEDHVLDVLDLRECDVGSEDSPAFGGLPGLSPTGREVLAGLLAFDHRERMTAEAALEHRWFTAAADSPAVLKRLADLAGKNNL</sequence>
<evidence type="ECO:0000256" key="1">
    <source>
        <dbReference type="ARBA" id="ARBA00012409"/>
    </source>
</evidence>
<protein>
    <recommendedName>
        <fullName evidence="1">[RNA-polymerase]-subunit kinase</fullName>
        <ecNumber evidence="1">2.7.11.23</ecNumber>
    </recommendedName>
</protein>
<dbReference type="Pfam" id="PF00069">
    <property type="entry name" value="Pkinase"/>
    <property type="match status" value="1"/>
</dbReference>
<keyword evidence="2" id="KW-0597">Phosphoprotein</keyword>